<dbReference type="GO" id="GO:0000209">
    <property type="term" value="P:protein polyubiquitination"/>
    <property type="evidence" value="ECO:0007669"/>
    <property type="project" value="InterPro"/>
</dbReference>
<dbReference type="InterPro" id="IPR006800">
    <property type="entry name" value="Pellino_fam"/>
</dbReference>
<dbReference type="Proteomes" id="UP000694844">
    <property type="component" value="Chromosome 4"/>
</dbReference>
<keyword evidence="2" id="KW-0597">Phosphoprotein</keyword>
<dbReference type="InterPro" id="IPR055220">
    <property type="entry name" value="SPRTN_ZBD"/>
</dbReference>
<dbReference type="Pfam" id="PF20723">
    <property type="entry name" value="Pellino_RING"/>
    <property type="match status" value="1"/>
</dbReference>
<dbReference type="PANTHER" id="PTHR12098">
    <property type="entry name" value="E3 UBIQUITIN-PROTEIN LIGASE PELLINO-RELATED"/>
    <property type="match status" value="1"/>
</dbReference>
<evidence type="ECO:0000259" key="4">
    <source>
        <dbReference type="SMART" id="SM00731"/>
    </source>
</evidence>
<feature type="region of interest" description="Disordered" evidence="3">
    <location>
        <begin position="382"/>
        <end position="409"/>
    </location>
</feature>
<dbReference type="InterPro" id="IPR006640">
    <property type="entry name" value="SprT-like_domain"/>
</dbReference>
<dbReference type="InterPro" id="IPR048335">
    <property type="entry name" value="Pellino_RING"/>
</dbReference>
<dbReference type="Pfam" id="PF22934">
    <property type="entry name" value="SPRTN_ZBD"/>
    <property type="match status" value="1"/>
</dbReference>
<name>A0A8B8DW51_CRAVI</name>
<dbReference type="Pfam" id="PF04710">
    <property type="entry name" value="Pellino_FHA"/>
    <property type="match status" value="1"/>
</dbReference>
<dbReference type="InterPro" id="IPR048334">
    <property type="entry name" value="Pellino_FHA"/>
</dbReference>
<feature type="compositionally biased region" description="Polar residues" evidence="3">
    <location>
        <begin position="392"/>
        <end position="409"/>
    </location>
</feature>
<dbReference type="AlphaFoldDB" id="A0A8B8DW51"/>
<comment type="similarity">
    <text evidence="1">Belongs to the pellino family.</text>
</comment>
<evidence type="ECO:0000256" key="2">
    <source>
        <dbReference type="ARBA" id="ARBA00022553"/>
    </source>
</evidence>
<dbReference type="KEGG" id="cvn:111129898"/>
<reference evidence="6" key="1">
    <citation type="submission" date="2025-08" db="UniProtKB">
        <authorList>
            <consortium name="RefSeq"/>
        </authorList>
    </citation>
    <scope>IDENTIFICATION</scope>
    <source>
        <tissue evidence="6">Whole sample</tissue>
    </source>
</reference>
<evidence type="ECO:0000313" key="5">
    <source>
        <dbReference type="Proteomes" id="UP000694844"/>
    </source>
</evidence>
<feature type="domain" description="SprT-like" evidence="4">
    <location>
        <begin position="51"/>
        <end position="220"/>
    </location>
</feature>
<dbReference type="Pfam" id="PF10263">
    <property type="entry name" value="SprT-like"/>
    <property type="match status" value="1"/>
</dbReference>
<dbReference type="OrthoDB" id="8801906at2759"/>
<dbReference type="GO" id="GO:0008592">
    <property type="term" value="P:regulation of Toll signaling pathway"/>
    <property type="evidence" value="ECO:0007669"/>
    <property type="project" value="InterPro"/>
</dbReference>
<dbReference type="PANTHER" id="PTHR12098:SF2">
    <property type="entry name" value="PROTEIN PELLINO"/>
    <property type="match status" value="1"/>
</dbReference>
<dbReference type="GeneID" id="111129898"/>
<feature type="compositionally biased region" description="Basic and acidic residues" evidence="3">
    <location>
        <begin position="234"/>
        <end position="253"/>
    </location>
</feature>
<proteinExistence type="inferred from homology"/>
<dbReference type="GO" id="GO:0006974">
    <property type="term" value="P:DNA damage response"/>
    <property type="evidence" value="ECO:0007669"/>
    <property type="project" value="UniProtKB-ARBA"/>
</dbReference>
<evidence type="ECO:0000256" key="1">
    <source>
        <dbReference type="ARBA" id="ARBA00005639"/>
    </source>
</evidence>
<keyword evidence="5" id="KW-1185">Reference proteome</keyword>
<sequence length="812" mass="90714">MDADLALAFKLQEEFDREENAVCVQGGPSFPYPRGTVSLADESWELMDPNPDIRALFLQYNDRFFWGRLAGVEVKWSPRMTLCAGLCVYEGRGGLCSVRLSLPLLKLRPRRDLVQTLLHEMIHAYLFVTDNNKDHDGHGPEFHKHMYRINEEAGVNITVYHTFHDEVAEYRQHWWRCNGPCQHRKPFFGYVKRAMNRAPGPRDPWFKDHQNSCNGTFIKVKEPENYGKKKKKGEGKTEKGIEKGVKSPSKDIRTFFGKGHVLSSRSPTKASPQKEVPQKSKNVTPPKFYDTDSDDELNIANPGNPRNSESDASFEDKDLPAAILKDLLSDSEDELLCNALDSQEKGSAPGPSRTVIQNHNNEENSTLYVYKSLMDCVMVDKGPVTHKPPPSSGCQSSPLLSQGSPTKQNRSSIKYGELIILGYNGHLPSGDKGRKKSKFILGKKVTGNGVKPFRKHVVKNAQAAKALQDSHSHSVTYTLSRHQAVVVEYKQDEDTDMFQIGRSSEAPIDFVVMDTIPGHLRSMNDGITQSTISRFACRILVDRNPPYTARIYAAGFDSGRNIFLGEKAVKWYVGEEIDGLTTNGVFIMKPQEGFYPPGNPGVWREVSVGGAIYPLRESRSAPLKTNQIKDEDNVLQDGTLIDLCGATLLWRSALGLISSPSEHEFENLVETINAGRPQCPVGLNTLVLPKKGTLGLSDKQPYVYLQCGHVHGQHQWGQRDDKTARTCPLCLKDGTFIKLKMGCELSFYADSDPPTHCFNPCGHMASEKTVRYWSELPVPHGCQGFQAVCPFCATPLSTETGFIKLIFQDNTD</sequence>
<dbReference type="GO" id="GO:0061630">
    <property type="term" value="F:ubiquitin protein ligase activity"/>
    <property type="evidence" value="ECO:0007669"/>
    <property type="project" value="InterPro"/>
</dbReference>
<evidence type="ECO:0000313" key="6">
    <source>
        <dbReference type="RefSeq" id="XP_022332125.1"/>
    </source>
</evidence>
<accession>A0A8B8DW51</accession>
<protein>
    <submittedName>
        <fullName evidence="6">Protein pellino-like</fullName>
    </submittedName>
</protein>
<dbReference type="RefSeq" id="XP_022332125.1">
    <property type="nucleotide sequence ID" value="XM_022476417.1"/>
</dbReference>
<gene>
    <name evidence="6" type="primary">LOC111129898</name>
</gene>
<dbReference type="SMART" id="SM00731">
    <property type="entry name" value="SprT"/>
    <property type="match status" value="1"/>
</dbReference>
<feature type="region of interest" description="Disordered" evidence="3">
    <location>
        <begin position="224"/>
        <end position="316"/>
    </location>
</feature>
<evidence type="ECO:0000256" key="3">
    <source>
        <dbReference type="SAM" id="MobiDB-lite"/>
    </source>
</evidence>
<organism evidence="5 6">
    <name type="scientific">Crassostrea virginica</name>
    <name type="common">Eastern oyster</name>
    <dbReference type="NCBI Taxonomy" id="6565"/>
    <lineage>
        <taxon>Eukaryota</taxon>
        <taxon>Metazoa</taxon>
        <taxon>Spiralia</taxon>
        <taxon>Lophotrochozoa</taxon>
        <taxon>Mollusca</taxon>
        <taxon>Bivalvia</taxon>
        <taxon>Autobranchia</taxon>
        <taxon>Pteriomorphia</taxon>
        <taxon>Ostreida</taxon>
        <taxon>Ostreoidea</taxon>
        <taxon>Ostreidae</taxon>
        <taxon>Crassostrea</taxon>
    </lineage>
</organism>